<gene>
    <name evidence="2" type="ORF">GONAM_10_00370</name>
</gene>
<proteinExistence type="predicted"/>
<organism evidence="2 3">
    <name type="scientific">Gordonia namibiensis NBRC 108229</name>
    <dbReference type="NCBI Taxonomy" id="1208314"/>
    <lineage>
        <taxon>Bacteria</taxon>
        <taxon>Bacillati</taxon>
        <taxon>Actinomycetota</taxon>
        <taxon>Actinomycetes</taxon>
        <taxon>Mycobacteriales</taxon>
        <taxon>Gordoniaceae</taxon>
        <taxon>Gordonia</taxon>
    </lineage>
</organism>
<dbReference type="CDD" id="cd12108">
    <property type="entry name" value="Hr-like"/>
    <property type="match status" value="1"/>
</dbReference>
<dbReference type="RefSeq" id="WP_006865822.1">
    <property type="nucleotide sequence ID" value="NZ_BAHE01000010.1"/>
</dbReference>
<sequence>MTSRSSSQSTATSTPDLTGMKIAHRAMLDDTRRFAEILGRIGAGEPCDDRRRRAIGDYLTQLCASIHHHHTIEDEIVWPILTASAGAAVDVRELQDDHTELKALLAVLGTHVGGFARARSGDTRAAGNLAETLRQTHELLAEHIADEEKVVFPIVDRYVSVTDWDRVEKAARTGGKMSFEAPRMFRHADACELAKMRKEAGPIIRAVLGLLIRSYDKREAIIVGQAR</sequence>
<dbReference type="Pfam" id="PF01814">
    <property type="entry name" value="Hemerythrin"/>
    <property type="match status" value="1"/>
</dbReference>
<keyword evidence="3" id="KW-1185">Reference proteome</keyword>
<dbReference type="AlphaFoldDB" id="K6X0H6"/>
<comment type="caution">
    <text evidence="2">The sequence shown here is derived from an EMBL/GenBank/DDBJ whole genome shotgun (WGS) entry which is preliminary data.</text>
</comment>
<dbReference type="Proteomes" id="UP000035058">
    <property type="component" value="Unassembled WGS sequence"/>
</dbReference>
<protein>
    <recommendedName>
        <fullName evidence="1">Hemerythrin-like domain-containing protein</fullName>
    </recommendedName>
</protein>
<reference evidence="2 3" key="1">
    <citation type="submission" date="2012-08" db="EMBL/GenBank/DDBJ databases">
        <title>Whole genome shotgun sequence of Gordonia namibiensis NBRC 108229.</title>
        <authorList>
            <person name="Isaki-Nakamura S."/>
            <person name="Hosoyama A."/>
            <person name="Tsuchikane K."/>
            <person name="Katsumata H."/>
            <person name="Baba S."/>
            <person name="Yamazaki S."/>
            <person name="Fujita N."/>
        </authorList>
    </citation>
    <scope>NUCLEOTIDE SEQUENCE [LARGE SCALE GENOMIC DNA]</scope>
    <source>
        <strain evidence="2 3">NBRC 108229</strain>
    </source>
</reference>
<dbReference type="InterPro" id="IPR012312">
    <property type="entry name" value="Hemerythrin-like"/>
</dbReference>
<dbReference type="EMBL" id="BAHE01000010">
    <property type="protein sequence ID" value="GAB99566.1"/>
    <property type="molecule type" value="Genomic_DNA"/>
</dbReference>
<evidence type="ECO:0000313" key="2">
    <source>
        <dbReference type="EMBL" id="GAB99566.1"/>
    </source>
</evidence>
<evidence type="ECO:0000259" key="1">
    <source>
        <dbReference type="Pfam" id="PF01814"/>
    </source>
</evidence>
<dbReference type="Gene3D" id="1.20.120.520">
    <property type="entry name" value="nmb1532 protein domain like"/>
    <property type="match status" value="1"/>
</dbReference>
<accession>K6X0H6</accession>
<feature type="domain" description="Hemerythrin-like" evidence="1">
    <location>
        <begin position="21"/>
        <end position="154"/>
    </location>
</feature>
<name>K6X0H6_9ACTN</name>
<evidence type="ECO:0000313" key="3">
    <source>
        <dbReference type="Proteomes" id="UP000035058"/>
    </source>
</evidence>